<keyword evidence="4" id="KW-1185">Reference proteome</keyword>
<name>A0AAV9ZV63_9AGAR</name>
<proteinExistence type="predicted"/>
<feature type="region of interest" description="Disordered" evidence="2">
    <location>
        <begin position="307"/>
        <end position="374"/>
    </location>
</feature>
<accession>A0AAV9ZV63</accession>
<evidence type="ECO:0000313" key="3">
    <source>
        <dbReference type="EMBL" id="KAK6992754.1"/>
    </source>
</evidence>
<dbReference type="Proteomes" id="UP001362999">
    <property type="component" value="Unassembled WGS sequence"/>
</dbReference>
<dbReference type="AlphaFoldDB" id="A0AAV9ZV63"/>
<reference evidence="3 4" key="1">
    <citation type="journal article" date="2024" name="J Genomics">
        <title>Draft genome sequencing and assembly of Favolaschia claudopus CIRM-BRFM 2984 isolated from oak limbs.</title>
        <authorList>
            <person name="Navarro D."/>
            <person name="Drula E."/>
            <person name="Chaduli D."/>
            <person name="Cazenave R."/>
            <person name="Ahrendt S."/>
            <person name="Wang J."/>
            <person name="Lipzen A."/>
            <person name="Daum C."/>
            <person name="Barry K."/>
            <person name="Grigoriev I.V."/>
            <person name="Favel A."/>
            <person name="Rosso M.N."/>
            <person name="Martin F."/>
        </authorList>
    </citation>
    <scope>NUCLEOTIDE SEQUENCE [LARGE SCALE GENOMIC DNA]</scope>
    <source>
        <strain evidence="3 4">CIRM-BRFM 2984</strain>
    </source>
</reference>
<feature type="coiled-coil region" evidence="1">
    <location>
        <begin position="128"/>
        <end position="155"/>
    </location>
</feature>
<keyword evidence="1" id="KW-0175">Coiled coil</keyword>
<feature type="compositionally biased region" description="Basic and acidic residues" evidence="2">
    <location>
        <begin position="332"/>
        <end position="342"/>
    </location>
</feature>
<gene>
    <name evidence="3" type="ORF">R3P38DRAFT_3081738</name>
</gene>
<organism evidence="3 4">
    <name type="scientific">Favolaschia claudopus</name>
    <dbReference type="NCBI Taxonomy" id="2862362"/>
    <lineage>
        <taxon>Eukaryota</taxon>
        <taxon>Fungi</taxon>
        <taxon>Dikarya</taxon>
        <taxon>Basidiomycota</taxon>
        <taxon>Agaricomycotina</taxon>
        <taxon>Agaricomycetes</taxon>
        <taxon>Agaricomycetidae</taxon>
        <taxon>Agaricales</taxon>
        <taxon>Marasmiineae</taxon>
        <taxon>Mycenaceae</taxon>
        <taxon>Favolaschia</taxon>
    </lineage>
</organism>
<feature type="compositionally biased region" description="Low complexity" evidence="2">
    <location>
        <begin position="351"/>
        <end position="360"/>
    </location>
</feature>
<evidence type="ECO:0000313" key="4">
    <source>
        <dbReference type="Proteomes" id="UP001362999"/>
    </source>
</evidence>
<comment type="caution">
    <text evidence="3">The sequence shown here is derived from an EMBL/GenBank/DDBJ whole genome shotgun (WGS) entry which is preliminary data.</text>
</comment>
<evidence type="ECO:0000256" key="2">
    <source>
        <dbReference type="SAM" id="MobiDB-lite"/>
    </source>
</evidence>
<feature type="compositionally biased region" description="Polar residues" evidence="2">
    <location>
        <begin position="320"/>
        <end position="331"/>
    </location>
</feature>
<evidence type="ECO:0000256" key="1">
    <source>
        <dbReference type="SAM" id="Coils"/>
    </source>
</evidence>
<sequence length="648" mass="73325">MDHLGSTFDLLKNRDPAAVLGAFDSQVAAILHFNGQPYFITTNTDYIPRLPIRKNHSISLRQDLRYGDDDPTQWPQQYSARYCHLGAIPTTIDHRLPLSALFWSPCKRDFVEHTAAVRGLGTLAPFPWTKLERAVKSLLEEYEEYVKQLESNSLQPLALFPSLAQQISLTLERLQCLPSPYTKMVLTIRELQRFSLEFVALLRYMKIYKPRIEKGGLPPLKPDACIGAFVADATLAQNFHAAGIPYWYMRPTSTFRDENILAVVEPLDPSTRLELDAEPEVPAIPTGTFIDAKIEAMREVARRSNAWYRDPFNDQPPPTEGTSQASEATSSRTREPKPEQSRHHPYASKQRASTGSTSSRGGPGTPAPKETGGRNKFEVYTAEEMPPSIPAWAEALKRVDRSRPVEVTRAMDGRYVFPEPALLVSQQDSQRRQLSLHHWTLLREPLFYRMADADDPHTLLTTQQWRDVLFGKVRPGGRGKGQQRCDVIDEVLGPAMRAFGLSQYSDFPANASDIIPITIHRAREIVWDVAESNFRYEFLALDRRASGLVRHDQCCTCFAGGTLMNIPLNMGKCGLASESLDERHRYICRIARLMRDWVHKPPSLVIDANLLTYYSDDQKHALESAVAVHYTQTFYALFGRAAVIPMRL</sequence>
<protein>
    <submittedName>
        <fullName evidence="3">Uncharacterized protein</fullName>
    </submittedName>
</protein>
<dbReference type="EMBL" id="JAWWNJ010000107">
    <property type="protein sequence ID" value="KAK6992754.1"/>
    <property type="molecule type" value="Genomic_DNA"/>
</dbReference>